<gene>
    <name evidence="2" type="ORF">KHU32_13920</name>
</gene>
<reference evidence="2 3" key="1">
    <citation type="submission" date="2021-05" db="EMBL/GenBank/DDBJ databases">
        <title>Roseococcus sp. XZZS9, whole genome shotgun sequencing project.</title>
        <authorList>
            <person name="Zhao G."/>
            <person name="Shen L."/>
        </authorList>
    </citation>
    <scope>NUCLEOTIDE SEQUENCE [LARGE SCALE GENOMIC DNA]</scope>
    <source>
        <strain evidence="2 3">XZZS9</strain>
    </source>
</reference>
<sequence length="574" mass="60961">MREALQDLSPFRHRFLGAVSVLFVGASPAFAEPPPLPSDVGPGSLPTTRAAAAAALAEEGGIPAPSTLSPAVRLGAFGLPTGGPPAEGPPPADAEPTRRWTISPSLGVQVMGTDNVFQTAQNRRSDMITTIMPSLILGADTSRLQGVLNYSPNIQIYANTRGQNRMDQRFNGQGLATLVPGLLFLDVRGASAVQTLTGGIAPESTLVTDRRNTLQTTSFQISPYIMHRFGDLATVRAGYAFQYVDQKTDSQSGQFTLTPGGLPTFQNQNFTAHEVYAVARSGPDLGRLALEARVDSTSYIGTGVLDGAYRRNAAIQARYAIVRGFSALVEGGYEQQRYGGVPGVHISGPIYSVGFRLDFSDESRIIAKYGRHDGFDSASLDASLALGGRTRLSASYNERLSTSAGLAGDLLATTSLDALGNPIDLATGLPVVQPFANSFLGAQTSLMRVRSAAAALVQNWPRDTIALTFNYEKRDPISAVPGTASFQQTGTSGAVSWSHALTERTTAFAYLQYGEFTNGILGKGDLVTASLTFTHQLQPRLTGTLQFATSSRSDERSTGRATQNLVLVGLRQSF</sequence>
<dbReference type="NCBIfam" id="TIGR03016">
    <property type="entry name" value="pepcterm_hypo_1"/>
    <property type="match status" value="1"/>
</dbReference>
<evidence type="ECO:0000256" key="1">
    <source>
        <dbReference type="SAM" id="SignalP"/>
    </source>
</evidence>
<protein>
    <submittedName>
        <fullName evidence="2">TIGR03016 family PEP-CTERM system-associated outer membrane protein</fullName>
    </submittedName>
</protein>
<dbReference type="RefSeq" id="WP_213670681.1">
    <property type="nucleotide sequence ID" value="NZ_JAHCDA010000002.1"/>
</dbReference>
<proteinExistence type="predicted"/>
<name>A0ABS5QEC9_9PROT</name>
<dbReference type="Proteomes" id="UP000766336">
    <property type="component" value="Unassembled WGS sequence"/>
</dbReference>
<feature type="chain" id="PRO_5045953847" evidence="1">
    <location>
        <begin position="32"/>
        <end position="574"/>
    </location>
</feature>
<dbReference type="InterPro" id="IPR017467">
    <property type="entry name" value="CHP03016_PEP-CTERM"/>
</dbReference>
<keyword evidence="3" id="KW-1185">Reference proteome</keyword>
<accession>A0ABS5QEC9</accession>
<evidence type="ECO:0000313" key="2">
    <source>
        <dbReference type="EMBL" id="MBS7812044.1"/>
    </source>
</evidence>
<dbReference type="EMBL" id="JAHCDA010000002">
    <property type="protein sequence ID" value="MBS7812044.1"/>
    <property type="molecule type" value="Genomic_DNA"/>
</dbReference>
<dbReference type="SUPFAM" id="SSF56935">
    <property type="entry name" value="Porins"/>
    <property type="match status" value="1"/>
</dbReference>
<keyword evidence="1" id="KW-0732">Signal</keyword>
<comment type="caution">
    <text evidence="2">The sequence shown here is derived from an EMBL/GenBank/DDBJ whole genome shotgun (WGS) entry which is preliminary data.</text>
</comment>
<organism evidence="2 3">
    <name type="scientific">Roseococcus pinisoli</name>
    <dbReference type="NCBI Taxonomy" id="2835040"/>
    <lineage>
        <taxon>Bacteria</taxon>
        <taxon>Pseudomonadati</taxon>
        <taxon>Pseudomonadota</taxon>
        <taxon>Alphaproteobacteria</taxon>
        <taxon>Acetobacterales</taxon>
        <taxon>Roseomonadaceae</taxon>
        <taxon>Roseococcus</taxon>
    </lineage>
</organism>
<evidence type="ECO:0000313" key="3">
    <source>
        <dbReference type="Proteomes" id="UP000766336"/>
    </source>
</evidence>
<feature type="signal peptide" evidence="1">
    <location>
        <begin position="1"/>
        <end position="31"/>
    </location>
</feature>